<organism evidence="4 5">
    <name type="scientific">Xylanibacillus composti</name>
    <dbReference type="NCBI Taxonomy" id="1572762"/>
    <lineage>
        <taxon>Bacteria</taxon>
        <taxon>Bacillati</taxon>
        <taxon>Bacillota</taxon>
        <taxon>Bacilli</taxon>
        <taxon>Bacillales</taxon>
        <taxon>Paenibacillaceae</taxon>
        <taxon>Xylanibacillus</taxon>
    </lineage>
</organism>
<evidence type="ECO:0000313" key="4">
    <source>
        <dbReference type="EMBL" id="GIQ67459.1"/>
    </source>
</evidence>
<comment type="caution">
    <text evidence="4">The sequence shown here is derived from an EMBL/GenBank/DDBJ whole genome shotgun (WGS) entry which is preliminary data.</text>
</comment>
<evidence type="ECO:0000256" key="1">
    <source>
        <dbReference type="ARBA" id="ARBA00022737"/>
    </source>
</evidence>
<evidence type="ECO:0000256" key="2">
    <source>
        <dbReference type="ARBA" id="ARBA00022803"/>
    </source>
</evidence>
<dbReference type="SMART" id="SM00028">
    <property type="entry name" value="TPR"/>
    <property type="match status" value="5"/>
</dbReference>
<dbReference type="Pfam" id="PF14559">
    <property type="entry name" value="TPR_19"/>
    <property type="match status" value="2"/>
</dbReference>
<dbReference type="Proteomes" id="UP000677918">
    <property type="component" value="Unassembled WGS sequence"/>
</dbReference>
<reference evidence="4" key="1">
    <citation type="submission" date="2021-04" db="EMBL/GenBank/DDBJ databases">
        <title>Draft genome sequence of Xylanibacillus composti strain K13.</title>
        <authorList>
            <person name="Uke A."/>
            <person name="Chhe C."/>
            <person name="Baramee S."/>
            <person name="Kosugi A."/>
        </authorList>
    </citation>
    <scope>NUCLEOTIDE SEQUENCE</scope>
    <source>
        <strain evidence="4">K13</strain>
    </source>
</reference>
<name>A0A8J4M0H0_9BACL</name>
<evidence type="ECO:0008006" key="6">
    <source>
        <dbReference type="Google" id="ProtNLM"/>
    </source>
</evidence>
<dbReference type="PROSITE" id="PS50005">
    <property type="entry name" value="TPR"/>
    <property type="match status" value="1"/>
</dbReference>
<dbReference type="RefSeq" id="WP_213410058.1">
    <property type="nucleotide sequence ID" value="NZ_BOVK01000004.1"/>
</dbReference>
<dbReference type="InterPro" id="IPR036915">
    <property type="entry name" value="Cyclin-like_sf"/>
</dbReference>
<dbReference type="Gene3D" id="1.25.40.10">
    <property type="entry name" value="Tetratricopeptide repeat domain"/>
    <property type="match status" value="2"/>
</dbReference>
<dbReference type="Gene3D" id="1.10.472.10">
    <property type="entry name" value="Cyclin-like"/>
    <property type="match status" value="1"/>
</dbReference>
<dbReference type="Pfam" id="PF07721">
    <property type="entry name" value="TPR_4"/>
    <property type="match status" value="1"/>
</dbReference>
<dbReference type="SUPFAM" id="SSF48452">
    <property type="entry name" value="TPR-like"/>
    <property type="match status" value="2"/>
</dbReference>
<dbReference type="EMBL" id="BOVK01000004">
    <property type="protein sequence ID" value="GIQ67459.1"/>
    <property type="molecule type" value="Genomic_DNA"/>
</dbReference>
<accession>A0A8J4M0H0</accession>
<dbReference type="PANTHER" id="PTHR45586:SF1">
    <property type="entry name" value="LIPOPOLYSACCHARIDE ASSEMBLY PROTEIN B"/>
    <property type="match status" value="1"/>
</dbReference>
<protein>
    <recommendedName>
        <fullName evidence="6">Tetratricopeptide repeat protein</fullName>
    </recommendedName>
</protein>
<gene>
    <name evidence="4" type="ORF">XYCOK13_02830</name>
</gene>
<dbReference type="InterPro" id="IPR051012">
    <property type="entry name" value="CellSynth/LPSAsmb/PSIAsmb"/>
</dbReference>
<dbReference type="InterPro" id="IPR019734">
    <property type="entry name" value="TPR_rpt"/>
</dbReference>
<dbReference type="GO" id="GO:0042802">
    <property type="term" value="F:identical protein binding"/>
    <property type="evidence" value="ECO:0007669"/>
    <property type="project" value="InterPro"/>
</dbReference>
<dbReference type="InterPro" id="IPR011717">
    <property type="entry name" value="TPR-4"/>
</dbReference>
<keyword evidence="2 3" id="KW-0802">TPR repeat</keyword>
<dbReference type="PANTHER" id="PTHR45586">
    <property type="entry name" value="TPR REPEAT-CONTAINING PROTEIN PA4667"/>
    <property type="match status" value="1"/>
</dbReference>
<evidence type="ECO:0000313" key="5">
    <source>
        <dbReference type="Proteomes" id="UP000677918"/>
    </source>
</evidence>
<proteinExistence type="predicted"/>
<dbReference type="AlphaFoldDB" id="A0A8J4M0H0"/>
<keyword evidence="5" id="KW-1185">Reference proteome</keyword>
<sequence>MERKERVAQSGQQNIINLKMDATFFFERAVQSLDRFHYDKALKYFRRAAEYEPYNPVNYCNLAGIYSELGNYEESNRILRMILESIDPDMTECFYYMANNYANMEQFERAEEQLIQYLELDSNGQFLEEAEEMLEMLSLELKRPAELRNIKCREHLFEHDQARMLLEEGRFAEATRKLEKLVKQNPTFLAARNNLSLAYYYMGDFKQCIATIREVLEHDEGNLHALCNLAVVLQQSKRHDELTGVKELLGKLYPFHMDHTYKLATTLGILGDQEGAYRHFVRLIRSGMHHDEPSVLHFAAVAAFNLGKLEDARRHWKSLKKHHPGSVIAEFYLKEWASLTQRPPGQKLPYQYQLPFEEKFKYFEQVDGAIPEEVKKDPLVRSSFIWALRHGDQATKLHVMQALSMIADEEVKATLHRFLLEPDEDDYLKRVAVFVLRAAGVKEPVKALMGGKKTVIAAQDGPGPGLPVWKPAWQSVLEDALQAMDGRYDLIQRHDMQTLWVEYLSKAYPDVPRISKSKGWAAALEYLTAKMHSKRVTMKELSELYGVSGSTIGKNAKLIDETCGLQSKMQAIWKTYLS</sequence>
<feature type="repeat" description="TPR" evidence="3">
    <location>
        <begin position="22"/>
        <end position="55"/>
    </location>
</feature>
<dbReference type="SUPFAM" id="SSF47954">
    <property type="entry name" value="Cyclin-like"/>
    <property type="match status" value="1"/>
</dbReference>
<keyword evidence="1" id="KW-0677">Repeat</keyword>
<evidence type="ECO:0000256" key="3">
    <source>
        <dbReference type="PROSITE-ProRule" id="PRU00339"/>
    </source>
</evidence>
<dbReference type="InterPro" id="IPR011990">
    <property type="entry name" value="TPR-like_helical_dom_sf"/>
</dbReference>